<dbReference type="GO" id="GO:0035312">
    <property type="term" value="F:5'-3' DNA exonuclease activity"/>
    <property type="evidence" value="ECO:0007669"/>
    <property type="project" value="TreeGrafter"/>
</dbReference>
<dbReference type="PANTHER" id="PTHR42924">
    <property type="entry name" value="EXONUCLEASE"/>
    <property type="match status" value="1"/>
</dbReference>
<sequence length="276" mass="31308">MTIKIVDLHIHSFYSDGTMSPAEILETAYNKNLGVISITDHDVIDGSLKLMELSNNYNIKCIPGVEIDALENGVNYHILAYGVDLEDKDFIAFILKNRDLLEEVNIKLIEKMQKDYDFITVSDYLDFNYDKRMGGWKALHYFIEKGITNSLVEGFMIYTKYKHSYNCVQFLSIKQVCDIIHHAGGKAVLAHPGKVIKSNNLNEFKIKVLEIIDFGLDGIECYYPSHTAEITNICVDICKSKDLLITCGSDCHGKFQSTEIGEMDITLENLKLDTII</sequence>
<accession>A0A6P1TRT0</accession>
<dbReference type="PANTHER" id="PTHR42924:SF3">
    <property type="entry name" value="POLYMERASE_HISTIDINOL PHOSPHATASE N-TERMINAL DOMAIN-CONTAINING PROTEIN"/>
    <property type="match status" value="1"/>
</dbReference>
<dbReference type="InterPro" id="IPR052018">
    <property type="entry name" value="PHP_domain"/>
</dbReference>
<protein>
    <submittedName>
        <fullName evidence="2">PHP domain-containing protein</fullName>
    </submittedName>
</protein>
<evidence type="ECO:0000313" key="3">
    <source>
        <dbReference type="Proteomes" id="UP000464314"/>
    </source>
</evidence>
<evidence type="ECO:0000259" key="1">
    <source>
        <dbReference type="SMART" id="SM00481"/>
    </source>
</evidence>
<dbReference type="InterPro" id="IPR003141">
    <property type="entry name" value="Pol/His_phosphatase_N"/>
</dbReference>
<proteinExistence type="predicted"/>
<dbReference type="Gene3D" id="1.10.150.650">
    <property type="match status" value="1"/>
</dbReference>
<dbReference type="InterPro" id="IPR004013">
    <property type="entry name" value="PHP_dom"/>
</dbReference>
<dbReference type="Pfam" id="PF02811">
    <property type="entry name" value="PHP"/>
    <property type="match status" value="1"/>
</dbReference>
<dbReference type="CDD" id="cd07438">
    <property type="entry name" value="PHP_HisPPase_AMP"/>
    <property type="match status" value="1"/>
</dbReference>
<gene>
    <name evidence="2" type="ORF">Ana3638_20995</name>
</gene>
<dbReference type="AlphaFoldDB" id="A0A6P1TRT0"/>
<dbReference type="SMART" id="SM00481">
    <property type="entry name" value="POLIIIAc"/>
    <property type="match status" value="1"/>
</dbReference>
<dbReference type="GO" id="GO:0004534">
    <property type="term" value="F:5'-3' RNA exonuclease activity"/>
    <property type="evidence" value="ECO:0007669"/>
    <property type="project" value="TreeGrafter"/>
</dbReference>
<feature type="domain" description="Polymerase/histidinol phosphatase N-terminal" evidence="1">
    <location>
        <begin position="6"/>
        <end position="71"/>
    </location>
</feature>
<dbReference type="Gene3D" id="3.20.20.140">
    <property type="entry name" value="Metal-dependent hydrolases"/>
    <property type="match status" value="1"/>
</dbReference>
<dbReference type="KEGG" id="anr:Ana3638_20995"/>
<dbReference type="InterPro" id="IPR016195">
    <property type="entry name" value="Pol/histidinol_Pase-like"/>
</dbReference>
<dbReference type="SUPFAM" id="SSF89550">
    <property type="entry name" value="PHP domain-like"/>
    <property type="match status" value="1"/>
</dbReference>
<evidence type="ECO:0000313" key="2">
    <source>
        <dbReference type="EMBL" id="QHQ62952.1"/>
    </source>
</evidence>
<dbReference type="Proteomes" id="UP000464314">
    <property type="component" value="Chromosome"/>
</dbReference>
<dbReference type="RefSeq" id="WP_161839774.1">
    <property type="nucleotide sequence ID" value="NZ_CP048000.1"/>
</dbReference>
<keyword evidence="3" id="KW-1185">Reference proteome</keyword>
<dbReference type="EMBL" id="CP048000">
    <property type="protein sequence ID" value="QHQ62952.1"/>
    <property type="molecule type" value="Genomic_DNA"/>
</dbReference>
<organism evidence="2 3">
    <name type="scientific">Anaerocolumna sedimenticola</name>
    <dbReference type="NCBI Taxonomy" id="2696063"/>
    <lineage>
        <taxon>Bacteria</taxon>
        <taxon>Bacillati</taxon>
        <taxon>Bacillota</taxon>
        <taxon>Clostridia</taxon>
        <taxon>Lachnospirales</taxon>
        <taxon>Lachnospiraceae</taxon>
        <taxon>Anaerocolumna</taxon>
    </lineage>
</organism>
<name>A0A6P1TRT0_9FIRM</name>
<reference evidence="2 3" key="1">
    <citation type="submission" date="2020-01" db="EMBL/GenBank/DDBJ databases">
        <title>Genome analysis of Anaerocolumna sp. CBA3638.</title>
        <authorList>
            <person name="Kim J."/>
            <person name="Roh S.W."/>
        </authorList>
    </citation>
    <scope>NUCLEOTIDE SEQUENCE [LARGE SCALE GENOMIC DNA]</scope>
    <source>
        <strain evidence="2 3">CBA3638</strain>
    </source>
</reference>